<evidence type="ECO:0000313" key="9">
    <source>
        <dbReference type="Proteomes" id="UP000282971"/>
    </source>
</evidence>
<keyword evidence="9" id="KW-1185">Reference proteome</keyword>
<feature type="transmembrane region" description="Helical" evidence="6">
    <location>
        <begin position="95"/>
        <end position="116"/>
    </location>
</feature>
<evidence type="ECO:0000256" key="6">
    <source>
        <dbReference type="SAM" id="Phobius"/>
    </source>
</evidence>
<sequence length="296" mass="31649">MRQTPTIIAFAVACLGIAVFSSMDAVVKHLSLAIGTYNTLLWRSLAGVPMTLSPWLLRRPTWPQGKVLRIHIERGLVAALMAVLFFWGLARTPMAQAIALTFISPLIAQGLAVVLLKERLRRGAMLGSALALVGVIVILSGQAMKAMDAEAALGAVAVVLSAVAYAYNIILMRRQSQVADAYEVAFFQNGIVAIVLACAMPWMAELPPAPHWPAIIAAAALASFSLFLLSWAYARAEASYLAPVEFTAFVWASLWGFVVFGEHVRLTTVAGAALIIGGCLIAARSPANLPERDILP</sequence>
<dbReference type="OrthoDB" id="7818056at2"/>
<feature type="transmembrane region" description="Helical" evidence="6">
    <location>
        <begin position="210"/>
        <end position="233"/>
    </location>
</feature>
<comment type="similarity">
    <text evidence="2">Belongs to the drug/metabolite transporter (DMT) superfamily. 10 TMS drug/metabolite exporter (DME) (TC 2.A.7.3) family.</text>
</comment>
<evidence type="ECO:0000313" key="8">
    <source>
        <dbReference type="EMBL" id="RVT92485.1"/>
    </source>
</evidence>
<feature type="transmembrane region" description="Helical" evidence="6">
    <location>
        <begin position="184"/>
        <end position="204"/>
    </location>
</feature>
<reference evidence="8 9" key="1">
    <citation type="submission" date="2019-01" db="EMBL/GenBank/DDBJ databases">
        <authorList>
            <person name="Chen W.-M."/>
        </authorList>
    </citation>
    <scope>NUCLEOTIDE SEQUENCE [LARGE SCALE GENOMIC DNA]</scope>
    <source>
        <strain evidence="8 9">CCP-7</strain>
    </source>
</reference>
<name>A0A437M4J1_9SPHN</name>
<organism evidence="8 9">
    <name type="scientific">Sphingomonas crocodyli</name>
    <dbReference type="NCBI Taxonomy" id="1979270"/>
    <lineage>
        <taxon>Bacteria</taxon>
        <taxon>Pseudomonadati</taxon>
        <taxon>Pseudomonadota</taxon>
        <taxon>Alphaproteobacteria</taxon>
        <taxon>Sphingomonadales</taxon>
        <taxon>Sphingomonadaceae</taxon>
        <taxon>Sphingomonas</taxon>
    </lineage>
</organism>
<feature type="transmembrane region" description="Helical" evidence="6">
    <location>
        <begin position="123"/>
        <end position="140"/>
    </location>
</feature>
<dbReference type="AlphaFoldDB" id="A0A437M4J1"/>
<dbReference type="Proteomes" id="UP000282971">
    <property type="component" value="Unassembled WGS sequence"/>
</dbReference>
<comment type="caution">
    <text evidence="8">The sequence shown here is derived from an EMBL/GenBank/DDBJ whole genome shotgun (WGS) entry which is preliminary data.</text>
</comment>
<feature type="domain" description="EamA" evidence="7">
    <location>
        <begin position="11"/>
        <end position="139"/>
    </location>
</feature>
<comment type="subcellular location">
    <subcellularLocation>
        <location evidence="1">Membrane</location>
        <topology evidence="1">Multi-pass membrane protein</topology>
    </subcellularLocation>
</comment>
<evidence type="ECO:0000256" key="4">
    <source>
        <dbReference type="ARBA" id="ARBA00022989"/>
    </source>
</evidence>
<gene>
    <name evidence="8" type="ORF">EOD43_00690</name>
</gene>
<evidence type="ECO:0000256" key="5">
    <source>
        <dbReference type="ARBA" id="ARBA00023136"/>
    </source>
</evidence>
<feature type="transmembrane region" description="Helical" evidence="6">
    <location>
        <begin position="40"/>
        <end position="58"/>
    </location>
</feature>
<evidence type="ECO:0000256" key="1">
    <source>
        <dbReference type="ARBA" id="ARBA00004141"/>
    </source>
</evidence>
<dbReference type="EMBL" id="SACN01000001">
    <property type="protein sequence ID" value="RVT92485.1"/>
    <property type="molecule type" value="Genomic_DNA"/>
</dbReference>
<feature type="domain" description="EamA" evidence="7">
    <location>
        <begin position="153"/>
        <end position="282"/>
    </location>
</feature>
<proteinExistence type="inferred from homology"/>
<keyword evidence="5 6" id="KW-0472">Membrane</keyword>
<feature type="transmembrane region" description="Helical" evidence="6">
    <location>
        <begin position="152"/>
        <end position="172"/>
    </location>
</feature>
<keyword evidence="4 6" id="KW-1133">Transmembrane helix</keyword>
<feature type="transmembrane region" description="Helical" evidence="6">
    <location>
        <begin position="70"/>
        <end position="89"/>
    </location>
</feature>
<evidence type="ECO:0000259" key="7">
    <source>
        <dbReference type="Pfam" id="PF00892"/>
    </source>
</evidence>
<accession>A0A437M4J1</accession>
<feature type="transmembrane region" description="Helical" evidence="6">
    <location>
        <begin position="240"/>
        <end position="260"/>
    </location>
</feature>
<dbReference type="PANTHER" id="PTHR22911">
    <property type="entry name" value="ACYL-MALONYL CONDENSING ENZYME-RELATED"/>
    <property type="match status" value="1"/>
</dbReference>
<dbReference type="InterPro" id="IPR000620">
    <property type="entry name" value="EamA_dom"/>
</dbReference>
<evidence type="ECO:0000256" key="2">
    <source>
        <dbReference type="ARBA" id="ARBA00009853"/>
    </source>
</evidence>
<evidence type="ECO:0000256" key="3">
    <source>
        <dbReference type="ARBA" id="ARBA00022692"/>
    </source>
</evidence>
<dbReference type="GO" id="GO:0016020">
    <property type="term" value="C:membrane"/>
    <property type="evidence" value="ECO:0007669"/>
    <property type="project" value="UniProtKB-SubCell"/>
</dbReference>
<dbReference type="RefSeq" id="WP_127740132.1">
    <property type="nucleotide sequence ID" value="NZ_SACN01000001.1"/>
</dbReference>
<dbReference type="PANTHER" id="PTHR22911:SF6">
    <property type="entry name" value="SOLUTE CARRIER FAMILY 35 MEMBER G1"/>
    <property type="match status" value="1"/>
</dbReference>
<feature type="transmembrane region" description="Helical" evidence="6">
    <location>
        <begin position="266"/>
        <end position="283"/>
    </location>
</feature>
<protein>
    <submittedName>
        <fullName evidence="8">DMT family transporter</fullName>
    </submittedName>
</protein>
<dbReference type="InterPro" id="IPR037185">
    <property type="entry name" value="EmrE-like"/>
</dbReference>
<keyword evidence="3 6" id="KW-0812">Transmembrane</keyword>
<dbReference type="Gene3D" id="1.10.3730.20">
    <property type="match status" value="1"/>
</dbReference>
<dbReference type="Pfam" id="PF00892">
    <property type="entry name" value="EamA"/>
    <property type="match status" value="2"/>
</dbReference>
<dbReference type="SUPFAM" id="SSF103481">
    <property type="entry name" value="Multidrug resistance efflux transporter EmrE"/>
    <property type="match status" value="2"/>
</dbReference>